<dbReference type="AlphaFoldDB" id="A0A6C0L7T8"/>
<reference evidence="2" key="1">
    <citation type="journal article" date="2020" name="Nature">
        <title>Giant virus diversity and host interactions through global metagenomics.</title>
        <authorList>
            <person name="Schulz F."/>
            <person name="Roux S."/>
            <person name="Paez-Espino D."/>
            <person name="Jungbluth S."/>
            <person name="Walsh D.A."/>
            <person name="Denef V.J."/>
            <person name="McMahon K.D."/>
            <person name="Konstantinidis K.T."/>
            <person name="Eloe-Fadrosh E.A."/>
            <person name="Kyrpides N.C."/>
            <person name="Woyke T."/>
        </authorList>
    </citation>
    <scope>NUCLEOTIDE SEQUENCE</scope>
    <source>
        <strain evidence="2">GVMAG-M-3300027759-16</strain>
    </source>
</reference>
<evidence type="ECO:0000313" key="2">
    <source>
        <dbReference type="EMBL" id="QHU26195.1"/>
    </source>
</evidence>
<organism evidence="2">
    <name type="scientific">viral metagenome</name>
    <dbReference type="NCBI Taxonomy" id="1070528"/>
    <lineage>
        <taxon>unclassified sequences</taxon>
        <taxon>metagenomes</taxon>
        <taxon>organismal metagenomes</taxon>
    </lineage>
</organism>
<name>A0A6C0L7T8_9ZZZZ</name>
<evidence type="ECO:0000256" key="1">
    <source>
        <dbReference type="SAM" id="MobiDB-lite"/>
    </source>
</evidence>
<dbReference type="EMBL" id="MN740437">
    <property type="protein sequence ID" value="QHU26195.1"/>
    <property type="molecule type" value="Genomic_DNA"/>
</dbReference>
<feature type="compositionally biased region" description="Basic residues" evidence="1">
    <location>
        <begin position="67"/>
        <end position="82"/>
    </location>
</feature>
<accession>A0A6C0L7T8</accession>
<sequence>MNSLTQAGINYREYLDSPSQNAGQHLANTYRNSINSLKKRAHTTKQKQLVQSIEHVCGMFPSQGGRRTTRKRKTKGTRRSRR</sequence>
<protein>
    <submittedName>
        <fullName evidence="2">Uncharacterized protein</fullName>
    </submittedName>
</protein>
<feature type="region of interest" description="Disordered" evidence="1">
    <location>
        <begin position="59"/>
        <end position="82"/>
    </location>
</feature>
<proteinExistence type="predicted"/>